<dbReference type="EMBL" id="KZ819355">
    <property type="protein sequence ID" value="PWN45446.1"/>
    <property type="molecule type" value="Genomic_DNA"/>
</dbReference>
<gene>
    <name evidence="2" type="ORF">IE81DRAFT_191304</name>
</gene>
<accession>A0A316W697</accession>
<dbReference type="AlphaFoldDB" id="A0A316W697"/>
<organism evidence="2 3">
    <name type="scientific">Ceraceosorus guamensis</name>
    <dbReference type="NCBI Taxonomy" id="1522189"/>
    <lineage>
        <taxon>Eukaryota</taxon>
        <taxon>Fungi</taxon>
        <taxon>Dikarya</taxon>
        <taxon>Basidiomycota</taxon>
        <taxon>Ustilaginomycotina</taxon>
        <taxon>Exobasidiomycetes</taxon>
        <taxon>Ceraceosorales</taxon>
        <taxon>Ceraceosoraceae</taxon>
        <taxon>Ceraceosorus</taxon>
    </lineage>
</organism>
<dbReference type="RefSeq" id="XP_025372606.1">
    <property type="nucleotide sequence ID" value="XM_025510799.1"/>
</dbReference>
<sequence length="631" mass="69764">MSLPVELILQSARLACLARESTLEHVRLDYTTHVNLLRVNKLLYNQLVPFLYAHIRIGKHPTLFALHRTLSQRPLLGHFVRSLCLTPASQASSELAPHGAGRPLPRHWEDWLIEEGVEWMPHGRLPSPEGGAQSKALEAAISWTVSTRKGLSRGAHRDMTLMEELAIAPNVVLPGMPDLPDLPPRSPPLPIHERPFIDLDAAVLDMEFVQIGVAWCFTCLDTGLLMPLSYEDAERRSPSVEVSKPPSGHLAALEFIGAGTWGAEYEHCAEKVAKEVRQAPDHGGEVCSPAIRSLESMHGLPLRRVCHAIANKLQSLDYTGVNSQLSAKRDAWAKAWRSRPLRDDDICSPSIFARSGCLKLLFPTGGIESNALPDYEAELNDDDSDAEHDQAGNPHQPEDEDFDLEQVPHFLLQQDGGPDTPSSRALFGRRPHYLASDEEPTLGSIITVIQSLLSMMPELVALKLSSYLERVVGGRDSRRLWPKLEHLHLGPPPTYWSSPLHLGVGAFPKLHSLSISGCLLFDAEVQTISGTRFADAMPRLKNFTWRLWLDAFGAGPLLNGVRTLKGVLEGPKKLNVHAHLHPHDVEAVREDDIRNHSDLTLETAANDVESNVAALDEEWLRCLRGIGPSVV</sequence>
<evidence type="ECO:0000256" key="1">
    <source>
        <dbReference type="SAM" id="MobiDB-lite"/>
    </source>
</evidence>
<dbReference type="InParanoid" id="A0A316W697"/>
<reference evidence="2 3" key="1">
    <citation type="journal article" date="2018" name="Mol. Biol. Evol.">
        <title>Broad Genomic Sampling Reveals a Smut Pathogenic Ancestry of the Fungal Clade Ustilaginomycotina.</title>
        <authorList>
            <person name="Kijpornyongpan T."/>
            <person name="Mondo S.J."/>
            <person name="Barry K."/>
            <person name="Sandor L."/>
            <person name="Lee J."/>
            <person name="Lipzen A."/>
            <person name="Pangilinan J."/>
            <person name="LaButti K."/>
            <person name="Hainaut M."/>
            <person name="Henrissat B."/>
            <person name="Grigoriev I.V."/>
            <person name="Spatafora J.W."/>
            <person name="Aime M.C."/>
        </authorList>
    </citation>
    <scope>NUCLEOTIDE SEQUENCE [LARGE SCALE GENOMIC DNA]</scope>
    <source>
        <strain evidence="2 3">MCA 4658</strain>
    </source>
</reference>
<proteinExistence type="predicted"/>
<evidence type="ECO:0000313" key="2">
    <source>
        <dbReference type="EMBL" id="PWN45446.1"/>
    </source>
</evidence>
<keyword evidence="3" id="KW-1185">Reference proteome</keyword>
<dbReference type="OrthoDB" id="2549886at2759"/>
<feature type="compositionally biased region" description="Acidic residues" evidence="1">
    <location>
        <begin position="377"/>
        <end position="386"/>
    </location>
</feature>
<protein>
    <submittedName>
        <fullName evidence="2">Uncharacterized protein</fullName>
    </submittedName>
</protein>
<dbReference type="SUPFAM" id="SSF52047">
    <property type="entry name" value="RNI-like"/>
    <property type="match status" value="1"/>
</dbReference>
<dbReference type="GeneID" id="37032669"/>
<name>A0A316W697_9BASI</name>
<feature type="region of interest" description="Disordered" evidence="1">
    <location>
        <begin position="377"/>
        <end position="401"/>
    </location>
</feature>
<evidence type="ECO:0000313" key="3">
    <source>
        <dbReference type="Proteomes" id="UP000245783"/>
    </source>
</evidence>
<dbReference type="Proteomes" id="UP000245783">
    <property type="component" value="Unassembled WGS sequence"/>
</dbReference>